<dbReference type="RefSeq" id="WP_163635600.1">
    <property type="nucleotide sequence ID" value="NZ_JAAAMI010000006.1"/>
</dbReference>
<evidence type="ECO:0000313" key="4">
    <source>
        <dbReference type="Proteomes" id="UP000468707"/>
    </source>
</evidence>
<dbReference type="Pfam" id="PF08239">
    <property type="entry name" value="SH3_3"/>
    <property type="match status" value="1"/>
</dbReference>
<gene>
    <name evidence="3" type="ORF">GTK07_12530</name>
</gene>
<reference evidence="3 4" key="1">
    <citation type="submission" date="2020-01" db="EMBL/GenBank/DDBJ databases">
        <title>Muricauda sediminis sp.nov. 40Bstr401.</title>
        <authorList>
            <person name="Xue Z."/>
            <person name="Zhu S."/>
            <person name="Ren N."/>
            <person name="Chen T."/>
            <person name="Chen X."/>
            <person name="Chen J."/>
            <person name="Yang J."/>
        </authorList>
    </citation>
    <scope>NUCLEOTIDE SEQUENCE [LARGE SCALE GENOMIC DNA]</scope>
    <source>
        <strain evidence="3 4">40Bstr401</strain>
    </source>
</reference>
<proteinExistence type="predicted"/>
<evidence type="ECO:0000259" key="2">
    <source>
        <dbReference type="Pfam" id="PF08239"/>
    </source>
</evidence>
<keyword evidence="4" id="KW-1185">Reference proteome</keyword>
<dbReference type="AlphaFoldDB" id="A0A6I5KVZ8"/>
<evidence type="ECO:0000256" key="1">
    <source>
        <dbReference type="SAM" id="SignalP"/>
    </source>
</evidence>
<dbReference type="Proteomes" id="UP000468707">
    <property type="component" value="Unassembled WGS sequence"/>
</dbReference>
<feature type="domain" description="SH3b" evidence="2">
    <location>
        <begin position="48"/>
        <end position="106"/>
    </location>
</feature>
<dbReference type="Gene3D" id="2.30.30.40">
    <property type="entry name" value="SH3 Domains"/>
    <property type="match status" value="1"/>
</dbReference>
<organism evidence="3 4">
    <name type="scientific">Flagellimonas sediminis</name>
    <dbReference type="NCBI Taxonomy" id="2696468"/>
    <lineage>
        <taxon>Bacteria</taxon>
        <taxon>Pseudomonadati</taxon>
        <taxon>Bacteroidota</taxon>
        <taxon>Flavobacteriia</taxon>
        <taxon>Flavobacteriales</taxon>
        <taxon>Flavobacteriaceae</taxon>
        <taxon>Flagellimonas</taxon>
    </lineage>
</organism>
<sequence>MKARFLITVIATIFVLTTNFAQEKMHCPPSKCEFQPGDQVYAFGHKIKLRSEPNTTSPALEELKIGEWVKILEKTPFSWPYKGFDSPFYKVKYNGMTGYILGGLLSVERKTVAGQNYFFTYSREGESTFLNIRTVVHGSYMEKKVPLRNPHFSINTLGNKGVPNLDGILYVDYHANASNLDDGGIYLFLNHFNLCDAVAISQIVDQGSSNYLSERLIFPDDADGIPNKVLYKMEKGQNLDLVTEWRQTSMESRILTWVDGTLSPNIREKGWQP</sequence>
<feature type="signal peptide" evidence="1">
    <location>
        <begin position="1"/>
        <end position="21"/>
    </location>
</feature>
<feature type="chain" id="PRO_5026287148" evidence="1">
    <location>
        <begin position="22"/>
        <end position="273"/>
    </location>
</feature>
<evidence type="ECO:0000313" key="3">
    <source>
        <dbReference type="EMBL" id="NDV44155.1"/>
    </source>
</evidence>
<comment type="caution">
    <text evidence="3">The sequence shown here is derived from an EMBL/GenBank/DDBJ whole genome shotgun (WGS) entry which is preliminary data.</text>
</comment>
<dbReference type="InterPro" id="IPR003646">
    <property type="entry name" value="SH3-like_bac-type"/>
</dbReference>
<protein>
    <submittedName>
        <fullName evidence="3">SH3 domain-containing protein</fullName>
    </submittedName>
</protein>
<dbReference type="EMBL" id="JAAAMI010000006">
    <property type="protein sequence ID" value="NDV44155.1"/>
    <property type="molecule type" value="Genomic_DNA"/>
</dbReference>
<accession>A0A6I5KVZ8</accession>
<name>A0A6I5KVZ8_9FLAO</name>
<keyword evidence="1" id="KW-0732">Signal</keyword>